<evidence type="ECO:0000259" key="2">
    <source>
        <dbReference type="Pfam" id="PF08386"/>
    </source>
</evidence>
<dbReference type="Pfam" id="PF08386">
    <property type="entry name" value="Abhydrolase_4"/>
    <property type="match status" value="1"/>
</dbReference>
<sequence>MRRVLTAIAIIASLPLLLVGALWAGQERLIFMPDPRVIAAPPGWERPVIRTTDGLDLAVLAVEGRPGAPVVLHFHGNGGNAEDRAGLGSALNRAGYSIVLAEYRGYGGNPGRPGEDAIAADAVAMLAWAQARFPRRPLVLWGESLGTGVVTRLAENRPGIAAVVLESPFTSVADLARGMYPVVPTDLLLRHRFESLSRLPGIRAPVLVVASEGDRITPVDHARRMAAGASDARLVVLPGGAHPAVLNDDRGQGVRAVLGFLSEVPAR</sequence>
<evidence type="ECO:0008006" key="5">
    <source>
        <dbReference type="Google" id="ProtNLM"/>
    </source>
</evidence>
<feature type="domain" description="Peptidase S33 tripeptidyl aminopeptidase-like C-terminal" evidence="2">
    <location>
        <begin position="203"/>
        <end position="247"/>
    </location>
</feature>
<dbReference type="InterPro" id="IPR029058">
    <property type="entry name" value="AB_hydrolase_fold"/>
</dbReference>
<dbReference type="PANTHER" id="PTHR12277:SF79">
    <property type="entry name" value="XAA-PRO DIPEPTIDYL-PEPTIDASE-RELATED"/>
    <property type="match status" value="1"/>
</dbReference>
<dbReference type="SUPFAM" id="SSF53474">
    <property type="entry name" value="alpha/beta-Hydrolases"/>
    <property type="match status" value="1"/>
</dbReference>
<accession>A0ABN6P3N2</accession>
<evidence type="ECO:0000259" key="1">
    <source>
        <dbReference type="Pfam" id="PF00561"/>
    </source>
</evidence>
<name>A0ABN6P3N2_9PROT</name>
<dbReference type="RefSeq" id="WP_244459693.1">
    <property type="nucleotide sequence ID" value="NZ_AP025637.1"/>
</dbReference>
<dbReference type="EMBL" id="AP025637">
    <property type="protein sequence ID" value="BDG72492.1"/>
    <property type="molecule type" value="Genomic_DNA"/>
</dbReference>
<dbReference type="Pfam" id="PF00561">
    <property type="entry name" value="Abhydrolase_1"/>
    <property type="match status" value="1"/>
</dbReference>
<evidence type="ECO:0000313" key="4">
    <source>
        <dbReference type="Proteomes" id="UP000831327"/>
    </source>
</evidence>
<keyword evidence="4" id="KW-1185">Reference proteome</keyword>
<protein>
    <recommendedName>
        <fullName evidence="5">Alpha/beta hydrolase</fullName>
    </recommendedName>
</protein>
<dbReference type="PANTHER" id="PTHR12277">
    <property type="entry name" value="ALPHA/BETA HYDROLASE DOMAIN-CONTAINING PROTEIN"/>
    <property type="match status" value="1"/>
</dbReference>
<reference evidence="3 4" key="1">
    <citation type="journal article" date="2016" name="Microbes Environ.">
        <title>Phylogenetically diverse aerobic anoxygenic phototrophic bacteria isolated from epilithic biofilms in Tama river, Japan.</title>
        <authorList>
            <person name="Hirose S."/>
            <person name="Matsuura K."/>
            <person name="Haruta S."/>
        </authorList>
    </citation>
    <scope>NUCLEOTIDE SEQUENCE [LARGE SCALE GENOMIC DNA]</scope>
    <source>
        <strain evidence="3 4">S08</strain>
    </source>
</reference>
<dbReference type="InterPro" id="IPR013595">
    <property type="entry name" value="Pept_S33_TAP-like_C"/>
</dbReference>
<feature type="domain" description="AB hydrolase-1" evidence="1">
    <location>
        <begin position="69"/>
        <end position="182"/>
    </location>
</feature>
<dbReference type="InterPro" id="IPR000073">
    <property type="entry name" value="AB_hydrolase_1"/>
</dbReference>
<evidence type="ECO:0000313" key="3">
    <source>
        <dbReference type="EMBL" id="BDG72492.1"/>
    </source>
</evidence>
<gene>
    <name evidence="3" type="ORF">Rmf_24210</name>
</gene>
<dbReference type="Proteomes" id="UP000831327">
    <property type="component" value="Chromosome"/>
</dbReference>
<organism evidence="3 4">
    <name type="scientific">Roseomonas fluvialis</name>
    <dbReference type="NCBI Taxonomy" id="1750527"/>
    <lineage>
        <taxon>Bacteria</taxon>
        <taxon>Pseudomonadati</taxon>
        <taxon>Pseudomonadota</taxon>
        <taxon>Alphaproteobacteria</taxon>
        <taxon>Acetobacterales</taxon>
        <taxon>Roseomonadaceae</taxon>
        <taxon>Roseomonas</taxon>
    </lineage>
</organism>
<proteinExistence type="predicted"/>
<dbReference type="Gene3D" id="3.40.50.1820">
    <property type="entry name" value="alpha/beta hydrolase"/>
    <property type="match status" value="2"/>
</dbReference>